<dbReference type="InterPro" id="IPR036869">
    <property type="entry name" value="J_dom_sf"/>
</dbReference>
<reference evidence="3" key="1">
    <citation type="submission" date="2022-07" db="EMBL/GenBank/DDBJ databases">
        <title>Phylogenomic reconstructions and comparative analyses of Kickxellomycotina fungi.</title>
        <authorList>
            <person name="Reynolds N.K."/>
            <person name="Stajich J.E."/>
            <person name="Barry K."/>
            <person name="Grigoriev I.V."/>
            <person name="Crous P."/>
            <person name="Smith M.E."/>
        </authorList>
    </citation>
    <scope>NUCLEOTIDE SEQUENCE</scope>
    <source>
        <strain evidence="3">NBRC 105414</strain>
    </source>
</reference>
<dbReference type="GO" id="GO:0051787">
    <property type="term" value="F:misfolded protein binding"/>
    <property type="evidence" value="ECO:0007669"/>
    <property type="project" value="TreeGrafter"/>
</dbReference>
<dbReference type="PANTHER" id="PTHR44360">
    <property type="entry name" value="DNAJ HOMOLOG SUBFAMILY B MEMBER 9"/>
    <property type="match status" value="1"/>
</dbReference>
<keyword evidence="1" id="KW-0143">Chaperone</keyword>
<keyword evidence="4" id="KW-1185">Reference proteome</keyword>
<dbReference type="SUPFAM" id="SSF46565">
    <property type="entry name" value="Chaperone J-domain"/>
    <property type="match status" value="1"/>
</dbReference>
<dbReference type="CDD" id="cd06257">
    <property type="entry name" value="DnaJ"/>
    <property type="match status" value="1"/>
</dbReference>
<proteinExistence type="predicted"/>
<dbReference type="AlphaFoldDB" id="A0A9W8LLJ7"/>
<name>A0A9W8LLJ7_9FUNG</name>
<evidence type="ECO:0000256" key="1">
    <source>
        <dbReference type="ARBA" id="ARBA00023186"/>
    </source>
</evidence>
<dbReference type="PRINTS" id="PR00625">
    <property type="entry name" value="JDOMAIN"/>
</dbReference>
<evidence type="ECO:0000313" key="3">
    <source>
        <dbReference type="EMBL" id="KAJ2784117.1"/>
    </source>
</evidence>
<dbReference type="OrthoDB" id="10250354at2759"/>
<dbReference type="EMBL" id="JANBUL010000033">
    <property type="protein sequence ID" value="KAJ2784117.1"/>
    <property type="molecule type" value="Genomic_DNA"/>
</dbReference>
<protein>
    <submittedName>
        <fullName evidence="3">DnaJ-like protein xdj1</fullName>
    </submittedName>
</protein>
<dbReference type="InterPro" id="IPR051948">
    <property type="entry name" value="Hsp70_co-chaperone_J-domain"/>
</dbReference>
<gene>
    <name evidence="3" type="primary">XDJ1</name>
    <name evidence="3" type="ORF">H4R18_001339</name>
</gene>
<dbReference type="Proteomes" id="UP001140217">
    <property type="component" value="Unassembled WGS sequence"/>
</dbReference>
<dbReference type="Pfam" id="PF00226">
    <property type="entry name" value="DnaJ"/>
    <property type="match status" value="1"/>
</dbReference>
<accession>A0A9W8LLJ7</accession>
<dbReference type="Gene3D" id="1.10.287.110">
    <property type="entry name" value="DnaJ domain"/>
    <property type="match status" value="1"/>
</dbReference>
<comment type="caution">
    <text evidence="3">The sequence shown here is derived from an EMBL/GenBank/DDBJ whole genome shotgun (WGS) entry which is preliminary data.</text>
</comment>
<dbReference type="GO" id="GO:0005783">
    <property type="term" value="C:endoplasmic reticulum"/>
    <property type="evidence" value="ECO:0007669"/>
    <property type="project" value="TreeGrafter"/>
</dbReference>
<dbReference type="PROSITE" id="PS50076">
    <property type="entry name" value="DNAJ_2"/>
    <property type="match status" value="1"/>
</dbReference>
<evidence type="ECO:0000313" key="4">
    <source>
        <dbReference type="Proteomes" id="UP001140217"/>
    </source>
</evidence>
<organism evidence="3 4">
    <name type="scientific">Coemansia javaensis</name>
    <dbReference type="NCBI Taxonomy" id="2761396"/>
    <lineage>
        <taxon>Eukaryota</taxon>
        <taxon>Fungi</taxon>
        <taxon>Fungi incertae sedis</taxon>
        <taxon>Zoopagomycota</taxon>
        <taxon>Kickxellomycotina</taxon>
        <taxon>Kickxellomycetes</taxon>
        <taxon>Kickxellales</taxon>
        <taxon>Kickxellaceae</taxon>
        <taxon>Coemansia</taxon>
    </lineage>
</organism>
<feature type="non-terminal residue" evidence="3">
    <location>
        <position position="81"/>
    </location>
</feature>
<feature type="domain" description="J" evidence="2">
    <location>
        <begin position="5"/>
        <end position="67"/>
    </location>
</feature>
<sequence length="81" mass="9079">MSSRSYYEVLEVTETASDAEIRQAYRRLAMQYHPDKNPDGGEAFKDISHAYETLSDPERRAAYDRGGFGMGGGFDMGDMDS</sequence>
<dbReference type="PROSITE" id="PS00636">
    <property type="entry name" value="DNAJ_1"/>
    <property type="match status" value="1"/>
</dbReference>
<evidence type="ECO:0000259" key="2">
    <source>
        <dbReference type="PROSITE" id="PS50076"/>
    </source>
</evidence>
<dbReference type="GO" id="GO:0036503">
    <property type="term" value="P:ERAD pathway"/>
    <property type="evidence" value="ECO:0007669"/>
    <property type="project" value="TreeGrafter"/>
</dbReference>
<dbReference type="SMART" id="SM00271">
    <property type="entry name" value="DnaJ"/>
    <property type="match status" value="1"/>
</dbReference>
<dbReference type="InterPro" id="IPR018253">
    <property type="entry name" value="DnaJ_domain_CS"/>
</dbReference>
<dbReference type="InterPro" id="IPR001623">
    <property type="entry name" value="DnaJ_domain"/>
</dbReference>
<dbReference type="GO" id="GO:0051087">
    <property type="term" value="F:protein-folding chaperone binding"/>
    <property type="evidence" value="ECO:0007669"/>
    <property type="project" value="TreeGrafter"/>
</dbReference>
<dbReference type="PANTHER" id="PTHR44360:SF1">
    <property type="entry name" value="DNAJ HOMOLOG SUBFAMILY B MEMBER 9"/>
    <property type="match status" value="1"/>
</dbReference>